<dbReference type="RefSeq" id="WP_013157410.1">
    <property type="nucleotide sequence ID" value="NC_014212.1"/>
</dbReference>
<evidence type="ECO:0000313" key="3">
    <source>
        <dbReference type="Proteomes" id="UP000001916"/>
    </source>
</evidence>
<accession>D7BC30</accession>
<organism evidence="2 3">
    <name type="scientific">Allomeiothermus silvanus (strain ATCC 700542 / DSM 9946 / NBRC 106475 / NCIMB 13440 / VI-R2)</name>
    <name type="common">Thermus silvanus</name>
    <dbReference type="NCBI Taxonomy" id="526227"/>
    <lineage>
        <taxon>Bacteria</taxon>
        <taxon>Thermotogati</taxon>
        <taxon>Deinococcota</taxon>
        <taxon>Deinococci</taxon>
        <taxon>Thermales</taxon>
        <taxon>Thermaceae</taxon>
        <taxon>Allomeiothermus</taxon>
    </lineage>
</organism>
<dbReference type="KEGG" id="msv:Mesil_0914"/>
<dbReference type="AlphaFoldDB" id="D7BC30"/>
<feature type="region of interest" description="Disordered" evidence="1">
    <location>
        <begin position="1"/>
        <end position="23"/>
    </location>
</feature>
<reference evidence="2 3" key="1">
    <citation type="journal article" date="2010" name="Stand. Genomic Sci.">
        <title>Complete genome sequence of Meiothermus silvanus type strain (VI-R2).</title>
        <authorList>
            <person name="Sikorski J."/>
            <person name="Tindall B.J."/>
            <person name="Lowry S."/>
            <person name="Lucas S."/>
            <person name="Nolan M."/>
            <person name="Copeland A."/>
            <person name="Glavina Del Rio T."/>
            <person name="Tice H."/>
            <person name="Cheng J.F."/>
            <person name="Han C."/>
            <person name="Pitluck S."/>
            <person name="Liolios K."/>
            <person name="Ivanova N."/>
            <person name="Mavromatis K."/>
            <person name="Mikhailova N."/>
            <person name="Pati A."/>
            <person name="Goodwin L."/>
            <person name="Chen A."/>
            <person name="Palaniappan K."/>
            <person name="Land M."/>
            <person name="Hauser L."/>
            <person name="Chang Y.J."/>
            <person name="Jeffries C.D."/>
            <person name="Rohde M."/>
            <person name="Goker M."/>
            <person name="Woyke T."/>
            <person name="Bristow J."/>
            <person name="Eisen J.A."/>
            <person name="Markowitz V."/>
            <person name="Hugenholtz P."/>
            <person name="Kyrpides N.C."/>
            <person name="Klenk H.P."/>
            <person name="Lapidus A."/>
        </authorList>
    </citation>
    <scope>NUCLEOTIDE SEQUENCE [LARGE SCALE GENOMIC DNA]</scope>
    <source>
        <strain evidence="3">ATCC 700542 / DSM 9946 / VI-R2</strain>
    </source>
</reference>
<dbReference type="STRING" id="526227.Mesil_0914"/>
<dbReference type="Proteomes" id="UP000001916">
    <property type="component" value="Chromosome"/>
</dbReference>
<evidence type="ECO:0000313" key="2">
    <source>
        <dbReference type="EMBL" id="ADH62826.1"/>
    </source>
</evidence>
<gene>
    <name evidence="2" type="ordered locus">Mesil_0914</name>
</gene>
<feature type="region of interest" description="Disordered" evidence="1">
    <location>
        <begin position="77"/>
        <end position="131"/>
    </location>
</feature>
<dbReference type="EMBL" id="CP002042">
    <property type="protein sequence ID" value="ADH62826.1"/>
    <property type="molecule type" value="Genomic_DNA"/>
</dbReference>
<protein>
    <submittedName>
        <fullName evidence="2">Uncharacterized protein</fullName>
    </submittedName>
</protein>
<feature type="compositionally biased region" description="Basic and acidic residues" evidence="1">
    <location>
        <begin position="77"/>
        <end position="107"/>
    </location>
</feature>
<keyword evidence="3" id="KW-1185">Reference proteome</keyword>
<proteinExistence type="predicted"/>
<sequence>MAEKEPFVPQEDRPNVELPKPDQPLTELRVRDLSALLGNALAIKPWFKDLKDHKFEKFEKPEFKEWKDHKHEKFEKPEHKEFKDHKHEKFEKPEIKDGKHEKFEIQEPKQFSLEPGPGKGAGFEPGPDPTKRFEEVINQVIQTVSELKASVDKLGERVSALEKGRRG</sequence>
<dbReference type="OrthoDB" id="27385at2"/>
<evidence type="ECO:0000256" key="1">
    <source>
        <dbReference type="SAM" id="MobiDB-lite"/>
    </source>
</evidence>
<name>D7BC30_ALLS1</name>
<dbReference type="HOGENOM" id="CLU_1592624_0_0_0"/>
<feature type="compositionally biased region" description="Basic and acidic residues" evidence="1">
    <location>
        <begin position="1"/>
        <end position="15"/>
    </location>
</feature>